<sequence>MSSHIPVQALIFDLRIGRCSFQRVSKYKNHRLTLGDWKYSLVTSLAPIRMWPSVSTQQLGLDASEMAEVFVQVHVSLQPDAAVCDSLGIDCCMDRQALLRLQHRDSSWELGWMYRYGSPGLQIGNQGVTVAMFLKALLSQRSLPAMVCEAPLMEDIALITYA</sequence>
<dbReference type="EMBL" id="CP069026">
    <property type="protein sequence ID" value="QRC94190.1"/>
    <property type="molecule type" value="Genomic_DNA"/>
</dbReference>
<accession>A0A7U2F033</accession>
<gene>
    <name evidence="1" type="ORF">JI435_074610</name>
</gene>
<dbReference type="AlphaFoldDB" id="A0A7U2F033"/>
<evidence type="ECO:0000313" key="2">
    <source>
        <dbReference type="Proteomes" id="UP000663193"/>
    </source>
</evidence>
<dbReference type="VEuPathDB" id="FungiDB:JI435_074610"/>
<evidence type="ECO:0000313" key="1">
    <source>
        <dbReference type="EMBL" id="QRC94190.1"/>
    </source>
</evidence>
<dbReference type="OrthoDB" id="2012566at2759"/>
<reference evidence="2" key="1">
    <citation type="journal article" date="2021" name="BMC Genomics">
        <title>Chromosome-level genome assembly and manually-curated proteome of model necrotroph Parastagonospora nodorum Sn15 reveals a genome-wide trove of candidate effector homologs, and redundancy of virulence-related functions within an accessory chromosome.</title>
        <authorList>
            <person name="Bertazzoni S."/>
            <person name="Jones D.A.B."/>
            <person name="Phan H.T."/>
            <person name="Tan K.-C."/>
            <person name="Hane J.K."/>
        </authorList>
    </citation>
    <scope>NUCLEOTIDE SEQUENCE [LARGE SCALE GENOMIC DNA]</scope>
    <source>
        <strain evidence="2">SN15 / ATCC MYA-4574 / FGSC 10173)</strain>
    </source>
</reference>
<dbReference type="Proteomes" id="UP000663193">
    <property type="component" value="Chromosome 4"/>
</dbReference>
<proteinExistence type="predicted"/>
<dbReference type="RefSeq" id="XP_001797795.1">
    <property type="nucleotide sequence ID" value="XM_001797743.1"/>
</dbReference>
<protein>
    <submittedName>
        <fullName evidence="1">Uncharacterized protein</fullName>
    </submittedName>
</protein>
<name>A0A7U2F033_PHANO</name>
<organism evidence="1 2">
    <name type="scientific">Phaeosphaeria nodorum (strain SN15 / ATCC MYA-4574 / FGSC 10173)</name>
    <name type="common">Glume blotch fungus</name>
    <name type="synonym">Parastagonospora nodorum</name>
    <dbReference type="NCBI Taxonomy" id="321614"/>
    <lineage>
        <taxon>Eukaryota</taxon>
        <taxon>Fungi</taxon>
        <taxon>Dikarya</taxon>
        <taxon>Ascomycota</taxon>
        <taxon>Pezizomycotina</taxon>
        <taxon>Dothideomycetes</taxon>
        <taxon>Pleosporomycetidae</taxon>
        <taxon>Pleosporales</taxon>
        <taxon>Pleosporineae</taxon>
        <taxon>Phaeosphaeriaceae</taxon>
        <taxon>Parastagonospora</taxon>
    </lineage>
</organism>
<keyword evidence="2" id="KW-1185">Reference proteome</keyword>
<dbReference type="KEGG" id="pno:SNOG_07461"/>